<dbReference type="GO" id="GO:0006887">
    <property type="term" value="P:exocytosis"/>
    <property type="evidence" value="ECO:0007669"/>
    <property type="project" value="InterPro"/>
</dbReference>
<dbReference type="eggNOG" id="KOG2344">
    <property type="taxonomic scope" value="Eukaryota"/>
</dbReference>
<dbReference type="Gene3D" id="1.20.1310.30">
    <property type="match status" value="1"/>
</dbReference>
<dbReference type="Proteomes" id="UP000000707">
    <property type="component" value="Unassembled WGS sequence"/>
</dbReference>
<dbReference type="GO" id="GO:0005546">
    <property type="term" value="F:phosphatidylinositol-4,5-bisphosphate binding"/>
    <property type="evidence" value="ECO:0007669"/>
    <property type="project" value="InterPro"/>
</dbReference>
<dbReference type="Pfam" id="PF03081">
    <property type="entry name" value="Exo70_C"/>
    <property type="match status" value="1"/>
</dbReference>
<feature type="coiled-coil region" evidence="3">
    <location>
        <begin position="51"/>
        <end position="114"/>
    </location>
</feature>
<reference evidence="5 6" key="1">
    <citation type="journal article" date="2011" name="Proc. Natl. Acad. Sci. U.S.A.">
        <title>Comparative genomics of xylose-fermenting fungi for enhanced biofuel production.</title>
        <authorList>
            <person name="Wohlbach D.J."/>
            <person name="Kuo A."/>
            <person name="Sato T.K."/>
            <person name="Potts K.M."/>
            <person name="Salamov A.A."/>
            <person name="LaButti K.M."/>
            <person name="Sun H."/>
            <person name="Clum A."/>
            <person name="Pangilinan J.L."/>
            <person name="Lindquist E.A."/>
            <person name="Lucas S."/>
            <person name="Lapidus A."/>
            <person name="Jin M."/>
            <person name="Gunawan C."/>
            <person name="Balan V."/>
            <person name="Dale B.E."/>
            <person name="Jeffries T.W."/>
            <person name="Zinkel R."/>
            <person name="Barry K.W."/>
            <person name="Grigoriev I.V."/>
            <person name="Gasch A.P."/>
        </authorList>
    </citation>
    <scope>NUCLEOTIDE SEQUENCE [LARGE SCALE GENOMIC DNA]</scope>
    <source>
        <strain evidence="6">ATCC 10573 / BCRC 21748 / CBS 615 / JCM 9827 / NBRC 10315 / NRRL Y-1498 / VKM Y-70</strain>
    </source>
</reference>
<dbReference type="GeneID" id="18248882"/>
<dbReference type="Gene3D" id="1.10.357.60">
    <property type="match status" value="1"/>
</dbReference>
<keyword evidence="2" id="KW-0813">Transport</keyword>
<evidence type="ECO:0000313" key="5">
    <source>
        <dbReference type="EMBL" id="EGV64069.1"/>
    </source>
</evidence>
<proteinExistence type="inferred from homology"/>
<protein>
    <recommendedName>
        <fullName evidence="4">Exocyst complex subunit Exo70 C-terminal domain-containing protein</fullName>
    </recommendedName>
</protein>
<dbReference type="KEGG" id="cten:18248882"/>
<dbReference type="Gene3D" id="1.20.1280.170">
    <property type="entry name" value="Exocyst complex component Exo70"/>
    <property type="match status" value="1"/>
</dbReference>
<dbReference type="Gene3D" id="1.20.58.1150">
    <property type="match status" value="1"/>
</dbReference>
<dbReference type="GO" id="GO:0000145">
    <property type="term" value="C:exocyst"/>
    <property type="evidence" value="ECO:0007669"/>
    <property type="project" value="InterPro"/>
</dbReference>
<feature type="domain" description="Exocyst complex subunit Exo70 C-terminal" evidence="4">
    <location>
        <begin position="207"/>
        <end position="579"/>
    </location>
</feature>
<accession>G3B334</accession>
<organism evidence="6">
    <name type="scientific">Candida tenuis (strain ATCC 10573 / BCRC 21748 / CBS 615 / JCM 9827 / NBRC 10315 / NRRL Y-1498 / VKM Y-70)</name>
    <name type="common">Yeast</name>
    <name type="synonym">Yamadazyma tenuis</name>
    <dbReference type="NCBI Taxonomy" id="590646"/>
    <lineage>
        <taxon>Eukaryota</taxon>
        <taxon>Fungi</taxon>
        <taxon>Dikarya</taxon>
        <taxon>Ascomycota</taxon>
        <taxon>Saccharomycotina</taxon>
        <taxon>Pichiomycetes</taxon>
        <taxon>Debaryomycetaceae</taxon>
        <taxon>Yamadazyma</taxon>
    </lineage>
</organism>
<keyword evidence="6" id="KW-1185">Reference proteome</keyword>
<evidence type="ECO:0000313" key="6">
    <source>
        <dbReference type="Proteomes" id="UP000000707"/>
    </source>
</evidence>
<dbReference type="OrthoDB" id="1922221at2759"/>
<comment type="similarity">
    <text evidence="1">Belongs to the EXO70 family.</text>
</comment>
<dbReference type="InterPro" id="IPR016159">
    <property type="entry name" value="Cullin_repeat-like_dom_sf"/>
</dbReference>
<evidence type="ECO:0000256" key="1">
    <source>
        <dbReference type="ARBA" id="ARBA00006756"/>
    </source>
</evidence>
<keyword evidence="3" id="KW-0175">Coiled coil</keyword>
<evidence type="ECO:0000256" key="2">
    <source>
        <dbReference type="ARBA" id="ARBA00022448"/>
    </source>
</evidence>
<dbReference type="STRING" id="590646.G3B334"/>
<dbReference type="HOGENOM" id="CLU_010236_4_1_1"/>
<evidence type="ECO:0000256" key="3">
    <source>
        <dbReference type="SAM" id="Coils"/>
    </source>
</evidence>
<name>G3B334_CANTC</name>
<evidence type="ECO:0000259" key="4">
    <source>
        <dbReference type="Pfam" id="PF03081"/>
    </source>
</evidence>
<sequence length="582" mass="68030">MVDIDEADVAVLNQNLVKSKELFNSISKSLNRISNKSTNASNKIKPVLRDVNKLTSERKDIEKGIDKLKEVSNYAERTSLYETILNNSIEIIGLKKYIDTLNKSKSLLKEMKTQIKKFHGILINFENLIDKSEFKLTTFFKKQVEAGKFNDILIISNYFNHDNKQINKTLISSRSTKLMSKMKQVEASNSFQPKNLGPKAPPYEKKTNGIHAYTYELLNLLEKEYELLERLDRVDLFGLIVDHQMDSLNEVMQKNYVAYFNNENLVTNDILVLELTQMMHEFQVSFERFDELKKYAVNMIFDKLLNVFTQLIKEYFKFTETRIHAVEKLTELNSTELVVELITRVRKLSDHSVGLHLLISHYSIGEWLNIKGLRFIGVYTSVIKNDMEEPQLVSNFMSDMIDCIMVNIETRLKEFKKSTQGFYLIKNTMLIEGIISRSSNLYELLGAIGMERLNKLKSRFLKLFLDDWNYASYIIIRDMTQLTTLSATNQSSELSSKEKDQIKKLFETFNESFEEAVRNYEKFSISDPNLRNYLAGEIKKLIMNAYFKLYDKYGNSSFTKNKAKYIKYNKMQFESILNDRLR</sequence>
<dbReference type="SUPFAM" id="SSF74788">
    <property type="entry name" value="Cullin repeat-like"/>
    <property type="match status" value="1"/>
</dbReference>
<dbReference type="EMBL" id="GL996521">
    <property type="protein sequence ID" value="EGV64069.1"/>
    <property type="molecule type" value="Genomic_DNA"/>
</dbReference>
<dbReference type="AlphaFoldDB" id="G3B334"/>
<gene>
    <name evidence="5" type="ORF">CANTEDRAFT_122135</name>
</gene>
<dbReference type="Pfam" id="PF20669">
    <property type="entry name" value="Exo70_N"/>
    <property type="match status" value="1"/>
</dbReference>
<dbReference type="InterPro" id="IPR046364">
    <property type="entry name" value="Exo70_C"/>
</dbReference>